<keyword evidence="3" id="KW-1185">Reference proteome</keyword>
<dbReference type="RefSeq" id="WP_106725417.1">
    <property type="nucleotide sequence ID" value="NZ_PXYL01000009.1"/>
</dbReference>
<evidence type="ECO:0000259" key="1">
    <source>
        <dbReference type="Pfam" id="PF00144"/>
    </source>
</evidence>
<organism evidence="2 3">
    <name type="scientific">Pseudaminobacter soli</name>
    <name type="common">ex Li et al. 2025</name>
    <dbReference type="NCBI Taxonomy" id="1295366"/>
    <lineage>
        <taxon>Bacteria</taxon>
        <taxon>Pseudomonadati</taxon>
        <taxon>Pseudomonadota</taxon>
        <taxon>Alphaproteobacteria</taxon>
        <taxon>Hyphomicrobiales</taxon>
        <taxon>Phyllobacteriaceae</taxon>
        <taxon>Pseudaminobacter</taxon>
    </lineage>
</organism>
<dbReference type="InterPro" id="IPR050491">
    <property type="entry name" value="AmpC-like"/>
</dbReference>
<dbReference type="InterPro" id="IPR012338">
    <property type="entry name" value="Beta-lactam/transpept-like"/>
</dbReference>
<comment type="caution">
    <text evidence="2">The sequence shown here is derived from an EMBL/GenBank/DDBJ whole genome shotgun (WGS) entry which is preliminary data.</text>
</comment>
<dbReference type="InterPro" id="IPR001466">
    <property type="entry name" value="Beta-lactam-related"/>
</dbReference>
<sequence>MISPEDVAQRLRALAREFTQHWPIPGGIIVAVSRGATLFEVPFGLANIDAALPVNREHLFAIGSISKAFVGLMILQLAEEGRLDLDSPVTTYLPWFRIGSHYPMFTLRHLLNHSAGLPAGTDALPDELGQGWWLRELSTGFPPGATFHYSNIGYILLGLVVSAVTGRPVTEVCKARLLEPLGMTSSAPCISNRDRHRFAIGYAPASDDRPWVPGDELAPATWFETNTSDGNIAANGPDIGRFLRMLLGAGRLEGKAVVSEAAFRQLISLLGPGGEPIVEFLGDAGTEESIYGLGINVENIRGSRCLTHGGGMVGYATFILADTAHDIGIAVLTNANGDCPGAQVIARIAHAWLAGSEMNVPSIQLDLNATDRTAFDPAMLGTFSSYGPDKELVAVTLATDKDGKVLLSGNGRSGRVFKSWSARYATDHPDFRIFHLTFDPTGGSGATWSYGPLELSRGPATLPKGTQASLACVGHYRSHSPWFTNFRIVQRGERLFLIAPGGVEAPGEDLELIEQEPGTFRVGAEIYAPERLIPGPMVDGKVVSVTRDGNRYSRTFTD</sequence>
<dbReference type="PANTHER" id="PTHR46825">
    <property type="entry name" value="D-ALANYL-D-ALANINE-CARBOXYPEPTIDASE/ENDOPEPTIDASE AMPH"/>
    <property type="match status" value="1"/>
</dbReference>
<dbReference type="SUPFAM" id="SSF56601">
    <property type="entry name" value="beta-lactamase/transpeptidase-like"/>
    <property type="match status" value="1"/>
</dbReference>
<protein>
    <recommendedName>
        <fullName evidence="1">Beta-lactamase-related domain-containing protein</fullName>
    </recommendedName>
</protein>
<dbReference type="Pfam" id="PF00144">
    <property type="entry name" value="Beta-lactamase"/>
    <property type="match status" value="1"/>
</dbReference>
<evidence type="ECO:0000313" key="2">
    <source>
        <dbReference type="EMBL" id="PSJ58883.1"/>
    </source>
</evidence>
<reference evidence="2 3" key="1">
    <citation type="submission" date="2018-03" db="EMBL/GenBank/DDBJ databases">
        <title>The draft genome of Mesorhizobium soli JCM 19897.</title>
        <authorList>
            <person name="Li L."/>
            <person name="Liu L."/>
            <person name="Liang L."/>
            <person name="Wang T."/>
            <person name="Zhang X."/>
        </authorList>
    </citation>
    <scope>NUCLEOTIDE SEQUENCE [LARGE SCALE GENOMIC DNA]</scope>
    <source>
        <strain evidence="2 3">JCM 19897</strain>
    </source>
</reference>
<dbReference type="Proteomes" id="UP000240653">
    <property type="component" value="Unassembled WGS sequence"/>
</dbReference>
<dbReference type="Gene3D" id="3.40.710.10">
    <property type="entry name" value="DD-peptidase/beta-lactamase superfamily"/>
    <property type="match status" value="1"/>
</dbReference>
<gene>
    <name evidence="2" type="ORF">C7I85_18160</name>
</gene>
<name>A0A2P7S8R9_9HYPH</name>
<evidence type="ECO:0000313" key="3">
    <source>
        <dbReference type="Proteomes" id="UP000240653"/>
    </source>
</evidence>
<dbReference type="EMBL" id="PXYL01000009">
    <property type="protein sequence ID" value="PSJ58883.1"/>
    <property type="molecule type" value="Genomic_DNA"/>
</dbReference>
<accession>A0A2P7S8R9</accession>
<dbReference type="AlphaFoldDB" id="A0A2P7S8R9"/>
<proteinExistence type="predicted"/>
<dbReference type="PANTHER" id="PTHR46825:SF9">
    <property type="entry name" value="BETA-LACTAMASE-RELATED DOMAIN-CONTAINING PROTEIN"/>
    <property type="match status" value="1"/>
</dbReference>
<dbReference type="OrthoDB" id="5377431at2"/>
<feature type="domain" description="Beta-lactamase-related" evidence="1">
    <location>
        <begin position="14"/>
        <end position="342"/>
    </location>
</feature>